<dbReference type="InterPro" id="IPR047794">
    <property type="entry name" value="C45_proenzyme-like"/>
</dbReference>
<evidence type="ECO:0008006" key="3">
    <source>
        <dbReference type="Google" id="ProtNLM"/>
    </source>
</evidence>
<dbReference type="NCBIfam" id="NF040521">
    <property type="entry name" value="C45_proenzyme"/>
    <property type="match status" value="1"/>
</dbReference>
<dbReference type="Gene3D" id="3.60.60.10">
    <property type="entry name" value="Penicillin V Acylase, Chain A"/>
    <property type="match status" value="1"/>
</dbReference>
<dbReference type="STRING" id="584708.Apau_2111"/>
<sequence>MDQGGGTKRSYGVFSLVTLSGSWRGMGRRCGELLGQELRDLYRVAVTETLLGEQGQDPEHLKQVAASFFALYPYRFKEFLRGMAETSGLDLSQHLLLNALEVTAAESLVRPHCSGIAAWGDYTGGNPLVFGRNYDYLPVFRKFTPYLSVVVLHPADGSRPVATVGYAGSCYVTTALNADGLFLELNNGMPSGGALWYESRIPTIASLLGFLLDSTTLEELDGHFQTVRSNFAYIVSVADDRVARCYEWPVFDVKRRASYRPGLLVATNHFADPDWGLPEPEDRAFWLTATRRKNLMALGEHFKGDIGPLRMREILDTSIPDLGATSDLTVYQVVAVPQTRTLWLKAPEVQDWTEIPLAEALASPPGR</sequence>
<accession>E3CY35</accession>
<dbReference type="eggNOG" id="ENOG5032Q1B">
    <property type="taxonomic scope" value="Bacteria"/>
</dbReference>
<dbReference type="EMBL" id="CM001022">
    <property type="protein sequence ID" value="EFQ24522.1"/>
    <property type="molecule type" value="Genomic_DNA"/>
</dbReference>
<dbReference type="PaxDb" id="584708-Apau_2111"/>
<evidence type="ECO:0000313" key="1">
    <source>
        <dbReference type="EMBL" id="EFQ24522.1"/>
    </source>
</evidence>
<evidence type="ECO:0000313" key="2">
    <source>
        <dbReference type="Proteomes" id="UP000005096"/>
    </source>
</evidence>
<dbReference type="HOGENOM" id="CLU_771464_0_0_0"/>
<dbReference type="AlphaFoldDB" id="E3CY35"/>
<dbReference type="OrthoDB" id="8617387at2"/>
<name>E3CY35_9BACT</name>
<reference evidence="1 2" key="1">
    <citation type="journal article" date="2010" name="Stand. Genomic Sci.">
        <title>Non-contiguous finished genome sequence of Aminomonas paucivorans type strain (GLU-3).</title>
        <authorList>
            <person name="Pitluck S."/>
            <person name="Yasawong M."/>
            <person name="Held B."/>
            <person name="Lapidus A."/>
            <person name="Nolan M."/>
            <person name="Copeland A."/>
            <person name="Lucas S."/>
            <person name="Del Rio T.G."/>
            <person name="Tice H."/>
            <person name="Cheng J.F."/>
            <person name="Chertkov O."/>
            <person name="Goodwin L."/>
            <person name="Tapia R."/>
            <person name="Han C."/>
            <person name="Liolios K."/>
            <person name="Ivanova N."/>
            <person name="Mavromatis K."/>
            <person name="Ovchinnikova G."/>
            <person name="Pati A."/>
            <person name="Chen A."/>
            <person name="Palaniappan K."/>
            <person name="Land M."/>
            <person name="Hauser L."/>
            <person name="Chang Y.J."/>
            <person name="Jeffries C.D."/>
            <person name="Pukall R."/>
            <person name="Spring S."/>
            <person name="Rohde M."/>
            <person name="Sikorski J."/>
            <person name="Goker M."/>
            <person name="Woyke T."/>
            <person name="Bristow J."/>
            <person name="Eisen J.A."/>
            <person name="Markowitz V."/>
            <person name="Hugenholtz P."/>
            <person name="Kyrpides N.C."/>
            <person name="Klenk H.P."/>
        </authorList>
    </citation>
    <scope>NUCLEOTIDE SEQUENCE [LARGE SCALE GENOMIC DNA]</scope>
    <source>
        <strain evidence="1 2">DSM 12260</strain>
    </source>
</reference>
<proteinExistence type="predicted"/>
<keyword evidence="2" id="KW-1185">Reference proteome</keyword>
<organism evidence="1 2">
    <name type="scientific">Aminomonas paucivorans DSM 12260</name>
    <dbReference type="NCBI Taxonomy" id="584708"/>
    <lineage>
        <taxon>Bacteria</taxon>
        <taxon>Thermotogati</taxon>
        <taxon>Synergistota</taxon>
        <taxon>Synergistia</taxon>
        <taxon>Synergistales</taxon>
        <taxon>Synergistaceae</taxon>
        <taxon>Aminomonas</taxon>
    </lineage>
</organism>
<gene>
    <name evidence="1" type="ORF">Apau_2111</name>
</gene>
<protein>
    <recommendedName>
        <fullName evidence="3">Peptidase C45 acyl-coenzyme A:6-aminopenicillanic acid acyl-transferase</fullName>
    </recommendedName>
</protein>
<dbReference type="Proteomes" id="UP000005096">
    <property type="component" value="Chromosome"/>
</dbReference>
<dbReference type="RefSeq" id="WP_006301763.1">
    <property type="nucleotide sequence ID" value="NZ_CM001022.1"/>
</dbReference>